<keyword evidence="3" id="KW-1185">Reference proteome</keyword>
<feature type="transmembrane region" description="Helical" evidence="1">
    <location>
        <begin position="413"/>
        <end position="433"/>
    </location>
</feature>
<organism evidence="2 3">
    <name type="scientific">Chondrus crispus</name>
    <name type="common">Carrageen Irish moss</name>
    <name type="synonym">Polymorpha crispa</name>
    <dbReference type="NCBI Taxonomy" id="2769"/>
    <lineage>
        <taxon>Eukaryota</taxon>
        <taxon>Rhodophyta</taxon>
        <taxon>Florideophyceae</taxon>
        <taxon>Rhodymeniophycidae</taxon>
        <taxon>Gigartinales</taxon>
        <taxon>Gigartinaceae</taxon>
        <taxon>Chondrus</taxon>
    </lineage>
</organism>
<keyword evidence="1" id="KW-0812">Transmembrane</keyword>
<dbReference type="PhylomeDB" id="R7QST1"/>
<feature type="transmembrane region" description="Helical" evidence="1">
    <location>
        <begin position="374"/>
        <end position="393"/>
    </location>
</feature>
<dbReference type="STRING" id="2769.R7QST1"/>
<evidence type="ECO:0000313" key="3">
    <source>
        <dbReference type="Proteomes" id="UP000012073"/>
    </source>
</evidence>
<dbReference type="GeneID" id="17319204"/>
<reference evidence="3" key="1">
    <citation type="journal article" date="2013" name="Proc. Natl. Acad. Sci. U.S.A.">
        <title>Genome structure and metabolic features in the red seaweed Chondrus crispus shed light on evolution of the Archaeplastida.</title>
        <authorList>
            <person name="Collen J."/>
            <person name="Porcel B."/>
            <person name="Carre W."/>
            <person name="Ball S.G."/>
            <person name="Chaparro C."/>
            <person name="Tonon T."/>
            <person name="Barbeyron T."/>
            <person name="Michel G."/>
            <person name="Noel B."/>
            <person name="Valentin K."/>
            <person name="Elias M."/>
            <person name="Artiguenave F."/>
            <person name="Arun A."/>
            <person name="Aury J.M."/>
            <person name="Barbosa-Neto J.F."/>
            <person name="Bothwell J.H."/>
            <person name="Bouget F.Y."/>
            <person name="Brillet L."/>
            <person name="Cabello-Hurtado F."/>
            <person name="Capella-Gutierrez S."/>
            <person name="Charrier B."/>
            <person name="Cladiere L."/>
            <person name="Cock J.M."/>
            <person name="Coelho S.M."/>
            <person name="Colleoni C."/>
            <person name="Czjzek M."/>
            <person name="Da Silva C."/>
            <person name="Delage L."/>
            <person name="Denoeud F."/>
            <person name="Deschamps P."/>
            <person name="Dittami S.M."/>
            <person name="Gabaldon T."/>
            <person name="Gachon C.M."/>
            <person name="Groisillier A."/>
            <person name="Herve C."/>
            <person name="Jabbari K."/>
            <person name="Katinka M."/>
            <person name="Kloareg B."/>
            <person name="Kowalczyk N."/>
            <person name="Labadie K."/>
            <person name="Leblanc C."/>
            <person name="Lopez P.J."/>
            <person name="McLachlan D.H."/>
            <person name="Meslet-Cladiere L."/>
            <person name="Moustafa A."/>
            <person name="Nehr Z."/>
            <person name="Nyvall Collen P."/>
            <person name="Panaud O."/>
            <person name="Partensky F."/>
            <person name="Poulain J."/>
            <person name="Rensing S.A."/>
            <person name="Rousvoal S."/>
            <person name="Samson G."/>
            <person name="Symeonidi A."/>
            <person name="Weissenbach J."/>
            <person name="Zambounis A."/>
            <person name="Wincker P."/>
            <person name="Boyen C."/>
        </authorList>
    </citation>
    <scope>NUCLEOTIDE SEQUENCE [LARGE SCALE GENOMIC DNA]</scope>
    <source>
        <strain evidence="3">cv. Stackhouse</strain>
    </source>
</reference>
<dbReference type="Gramene" id="CDF41199">
    <property type="protein sequence ID" value="CDF41199"/>
    <property type="gene ID" value="CHC_T00007739001"/>
</dbReference>
<proteinExistence type="predicted"/>
<name>R7QST1_CHOCR</name>
<evidence type="ECO:0008006" key="4">
    <source>
        <dbReference type="Google" id="ProtNLM"/>
    </source>
</evidence>
<dbReference type="RefSeq" id="XP_005711493.1">
    <property type="nucleotide sequence ID" value="XM_005711436.1"/>
</dbReference>
<accession>R7QST1</accession>
<dbReference type="InterPro" id="IPR044200">
    <property type="entry name" value="At5g03900-like"/>
</dbReference>
<keyword evidence="1" id="KW-1133">Transmembrane helix</keyword>
<dbReference type="PANTHER" id="PTHR47380">
    <property type="entry name" value="OS02G0533000 PROTEIN"/>
    <property type="match status" value="1"/>
</dbReference>
<evidence type="ECO:0000256" key="1">
    <source>
        <dbReference type="SAM" id="Phobius"/>
    </source>
</evidence>
<feature type="transmembrane region" description="Helical" evidence="1">
    <location>
        <begin position="153"/>
        <end position="180"/>
    </location>
</feature>
<protein>
    <recommendedName>
        <fullName evidence="4">Iron-sulfur cluster biosynthesis family protein</fullName>
    </recommendedName>
</protein>
<feature type="transmembrane region" description="Helical" evidence="1">
    <location>
        <begin position="200"/>
        <end position="217"/>
    </location>
</feature>
<dbReference type="EMBL" id="HG002320">
    <property type="protein sequence ID" value="CDF41199.1"/>
    <property type="molecule type" value="Genomic_DNA"/>
</dbReference>
<evidence type="ECO:0000313" key="2">
    <source>
        <dbReference type="EMBL" id="CDF41199.1"/>
    </source>
</evidence>
<dbReference type="KEGG" id="ccp:CHC_T00007739001"/>
<gene>
    <name evidence="2" type="ORF">CHC_T00007739001</name>
</gene>
<dbReference type="Proteomes" id="UP000012073">
    <property type="component" value="Unassembled WGS sequence"/>
</dbReference>
<dbReference type="PANTHER" id="PTHR47380:SF4">
    <property type="entry name" value="OS02G0533000 PROTEIN"/>
    <property type="match status" value="1"/>
</dbReference>
<dbReference type="OrthoDB" id="4518at2759"/>
<dbReference type="AlphaFoldDB" id="R7QST1"/>
<dbReference type="OMA" id="PLIRYFW"/>
<keyword evidence="1" id="KW-0472">Membrane</keyword>
<sequence>MTSKRTRSSLPCPHLHRCALSFLAPFPLRTSHRPTLSLSRSPHLTPLRPSLVCPRVPRMVLQSQNTRDVDDRVLRAVTSLSRQDRITVSDVAATAGLDLSLANDELVSLANLTGAAIDVTDAGAIAYRFPRDVRAALRSASLRASIRMTWDRAFPTIFTAIRLGFGALLILSIVVTFVAITALSSASRSDDDRRSSRSSFMPVRLFAPDIFDVMFYTRQRRYYARTQGSADENEMSFLEAVYSLVFGDGDPNQGLEDRRWRRVAAVIRANRGAVTAEQLAPFLELEDNPTRSSSTAVVDESFVLPALQRFQGHPEVTDAGDIIYVFPSFSTTGSKMPNVEFAGRGSAARDGLGGPSLVEKELTMSRAPIGQRTMVIALGVVNVLGVLTLGAKLAAVTPLTADAAALVNLIRSIYPALATYAASFVFIPLARFFRQRKVNGEIRKRNRARAAASVLASRPDATLRAKMAAAEAYAQKGNVVKSSDVIYSSDMDVLDQRAAQENVIDDFDRRLNS</sequence>